<keyword evidence="11" id="KW-1185">Reference proteome</keyword>
<name>A0A1I7NPK2_9HYPH</name>
<reference evidence="10 11" key="1">
    <citation type="submission" date="2016-10" db="EMBL/GenBank/DDBJ databases">
        <authorList>
            <person name="de Groot N.N."/>
        </authorList>
    </citation>
    <scope>NUCLEOTIDE SEQUENCE [LARGE SCALE GENOMIC DNA]</scope>
    <source>
        <strain evidence="10 11">IPL20</strain>
    </source>
</reference>
<proteinExistence type="predicted"/>
<dbReference type="RefSeq" id="WP_175528594.1">
    <property type="nucleotide sequence ID" value="NZ_FPCK01000002.1"/>
</dbReference>
<keyword evidence="2 6" id="KW-0349">Heme</keyword>
<feature type="compositionally biased region" description="Low complexity" evidence="7">
    <location>
        <begin position="241"/>
        <end position="274"/>
    </location>
</feature>
<dbReference type="GO" id="GO:0009055">
    <property type="term" value="F:electron transfer activity"/>
    <property type="evidence" value="ECO:0007669"/>
    <property type="project" value="InterPro"/>
</dbReference>
<evidence type="ECO:0000256" key="1">
    <source>
        <dbReference type="ARBA" id="ARBA00022448"/>
    </source>
</evidence>
<evidence type="ECO:0000256" key="4">
    <source>
        <dbReference type="ARBA" id="ARBA00022982"/>
    </source>
</evidence>
<evidence type="ECO:0000256" key="3">
    <source>
        <dbReference type="ARBA" id="ARBA00022723"/>
    </source>
</evidence>
<feature type="domain" description="Cytochrome c" evidence="9">
    <location>
        <begin position="70"/>
        <end position="173"/>
    </location>
</feature>
<dbReference type="PANTHER" id="PTHR11961">
    <property type="entry name" value="CYTOCHROME C"/>
    <property type="match status" value="1"/>
</dbReference>
<dbReference type="PROSITE" id="PS51007">
    <property type="entry name" value="CYTC"/>
    <property type="match status" value="1"/>
</dbReference>
<dbReference type="GO" id="GO:0020037">
    <property type="term" value="F:heme binding"/>
    <property type="evidence" value="ECO:0007669"/>
    <property type="project" value="InterPro"/>
</dbReference>
<dbReference type="PRINTS" id="PR00604">
    <property type="entry name" value="CYTCHRMECIAB"/>
</dbReference>
<dbReference type="AlphaFoldDB" id="A0A1I7NPK2"/>
<keyword evidence="8" id="KW-0472">Membrane</keyword>
<feature type="compositionally biased region" description="Low complexity" evidence="7">
    <location>
        <begin position="282"/>
        <end position="293"/>
    </location>
</feature>
<keyword evidence="1" id="KW-0813">Transport</keyword>
<evidence type="ECO:0000259" key="9">
    <source>
        <dbReference type="PROSITE" id="PS51007"/>
    </source>
</evidence>
<keyword evidence="3 6" id="KW-0479">Metal-binding</keyword>
<dbReference type="EMBL" id="FPCK01000002">
    <property type="protein sequence ID" value="SFV36596.1"/>
    <property type="molecule type" value="Genomic_DNA"/>
</dbReference>
<accession>A0A1I7NPK2</accession>
<keyword evidence="8" id="KW-0812">Transmembrane</keyword>
<dbReference type="STRING" id="429728.SAMN05216456_2588"/>
<dbReference type="InterPro" id="IPR002327">
    <property type="entry name" value="Cyt_c_1A/1B"/>
</dbReference>
<dbReference type="InterPro" id="IPR009056">
    <property type="entry name" value="Cyt_c-like_dom"/>
</dbReference>
<feature type="transmembrane region" description="Helical" evidence="8">
    <location>
        <begin position="12"/>
        <end position="31"/>
    </location>
</feature>
<dbReference type="Gene3D" id="1.10.760.10">
    <property type="entry name" value="Cytochrome c-like domain"/>
    <property type="match status" value="1"/>
</dbReference>
<evidence type="ECO:0000313" key="11">
    <source>
        <dbReference type="Proteomes" id="UP000199074"/>
    </source>
</evidence>
<evidence type="ECO:0000256" key="2">
    <source>
        <dbReference type="ARBA" id="ARBA00022617"/>
    </source>
</evidence>
<gene>
    <name evidence="10" type="ORF">SAMN05216456_2588</name>
</gene>
<keyword evidence="4" id="KW-0249">Electron transport</keyword>
<keyword evidence="8" id="KW-1133">Transmembrane helix</keyword>
<dbReference type="SUPFAM" id="SSF46626">
    <property type="entry name" value="Cytochrome c"/>
    <property type="match status" value="1"/>
</dbReference>
<evidence type="ECO:0000256" key="8">
    <source>
        <dbReference type="SAM" id="Phobius"/>
    </source>
</evidence>
<evidence type="ECO:0000256" key="7">
    <source>
        <dbReference type="SAM" id="MobiDB-lite"/>
    </source>
</evidence>
<evidence type="ECO:0000256" key="5">
    <source>
        <dbReference type="ARBA" id="ARBA00023004"/>
    </source>
</evidence>
<evidence type="ECO:0000313" key="10">
    <source>
        <dbReference type="EMBL" id="SFV36596.1"/>
    </source>
</evidence>
<keyword evidence="5 6" id="KW-0408">Iron</keyword>
<feature type="region of interest" description="Disordered" evidence="7">
    <location>
        <begin position="173"/>
        <end position="308"/>
    </location>
</feature>
<sequence length="308" mass="31476">MDSFELNKIMGAVLGTLMFVMGIGFLAEAIYHPIEDRGVGYALPEPEVAEAGAPADAEPAVPLGVLLASASVDRGTAAVRKCQSCHNFGEGEPNKQGPNLYHIVGAPKAHIEGFPYSDILLQQQAEGQVWSYENLNAFLENPRGYAPGTKMTFAGVRSPEERADILAYLQTLSPEPVPFPEPEAEAPPSAEEAGTPVEDAPDGEVNPAEVTAPEADAVEPVEPEAVIDTPTTTQNETAIEGTPTTSGPGGTTTDTAPPATGTTPGTSPASAPATTPAPEPTAPAAAPASAPATTPAPAPATTPPATNQ</sequence>
<evidence type="ECO:0000256" key="6">
    <source>
        <dbReference type="PROSITE-ProRule" id="PRU00433"/>
    </source>
</evidence>
<protein>
    <submittedName>
        <fullName evidence="10">Cytochrome c</fullName>
    </submittedName>
</protein>
<dbReference type="GO" id="GO:0046872">
    <property type="term" value="F:metal ion binding"/>
    <property type="evidence" value="ECO:0007669"/>
    <property type="project" value="UniProtKB-KW"/>
</dbReference>
<dbReference type="Proteomes" id="UP000199074">
    <property type="component" value="Unassembled WGS sequence"/>
</dbReference>
<dbReference type="InterPro" id="IPR036909">
    <property type="entry name" value="Cyt_c-like_dom_sf"/>
</dbReference>
<organism evidence="10 11">
    <name type="scientific">Devosia crocina</name>
    <dbReference type="NCBI Taxonomy" id="429728"/>
    <lineage>
        <taxon>Bacteria</taxon>
        <taxon>Pseudomonadati</taxon>
        <taxon>Pseudomonadota</taxon>
        <taxon>Alphaproteobacteria</taxon>
        <taxon>Hyphomicrobiales</taxon>
        <taxon>Devosiaceae</taxon>
        <taxon>Devosia</taxon>
    </lineage>
</organism>